<evidence type="ECO:0000313" key="8">
    <source>
        <dbReference type="Proteomes" id="UP000031656"/>
    </source>
</evidence>
<dbReference type="GO" id="GO:0015171">
    <property type="term" value="F:amino acid transmembrane transporter activity"/>
    <property type="evidence" value="ECO:0007669"/>
    <property type="project" value="TreeGrafter"/>
</dbReference>
<reference evidence="7 8" key="1">
    <citation type="journal article" date="2015" name="Appl. Microbiol. Biotechnol.">
        <title>The consequence of an additional NADH dehydrogenase paralog on the growth of Gluconobacter oxydans DSM3504.</title>
        <authorList>
            <person name="Kostner D."/>
            <person name="Luchterhand B."/>
            <person name="Junker A."/>
            <person name="Volland S."/>
            <person name="Daniel R."/>
            <person name="Buchs J."/>
            <person name="Liebl W."/>
            <person name="Ehrenreich A."/>
        </authorList>
    </citation>
    <scope>NUCLEOTIDE SEQUENCE [LARGE SCALE GENOMIC DNA]</scope>
    <source>
        <strain evidence="7">DSM 3504</strain>
    </source>
</reference>
<dbReference type="PANTHER" id="PTHR43243">
    <property type="entry name" value="INNER MEMBRANE TRANSPORTER YGJI-RELATED"/>
    <property type="match status" value="1"/>
</dbReference>
<dbReference type="GO" id="GO:0016020">
    <property type="term" value="C:membrane"/>
    <property type="evidence" value="ECO:0007669"/>
    <property type="project" value="UniProtKB-SubCell"/>
</dbReference>
<feature type="transmembrane region" description="Helical" evidence="6">
    <location>
        <begin position="323"/>
        <end position="347"/>
    </location>
</feature>
<dbReference type="HOGENOM" id="CLU_007946_15_7_5"/>
<feature type="transmembrane region" description="Helical" evidence="6">
    <location>
        <begin position="425"/>
        <end position="444"/>
    </location>
</feature>
<dbReference type="PIRSF" id="PIRSF006060">
    <property type="entry name" value="AA_transporter"/>
    <property type="match status" value="1"/>
</dbReference>
<keyword evidence="2" id="KW-0813">Transport</keyword>
<evidence type="ECO:0000256" key="5">
    <source>
        <dbReference type="ARBA" id="ARBA00023136"/>
    </source>
</evidence>
<dbReference type="GeneID" id="56906678"/>
<keyword evidence="4 6" id="KW-1133">Transmembrane helix</keyword>
<evidence type="ECO:0000313" key="7">
    <source>
        <dbReference type="EMBL" id="AHK72320.1"/>
    </source>
</evidence>
<feature type="transmembrane region" description="Helical" evidence="6">
    <location>
        <begin position="271"/>
        <end position="293"/>
    </location>
</feature>
<feature type="transmembrane region" description="Helical" evidence="6">
    <location>
        <begin position="118"/>
        <end position="140"/>
    </location>
</feature>
<feature type="transmembrane region" description="Helical" evidence="6">
    <location>
        <begin position="232"/>
        <end position="250"/>
    </location>
</feature>
<dbReference type="Pfam" id="PF13520">
    <property type="entry name" value="AA_permease_2"/>
    <property type="match status" value="1"/>
</dbReference>
<evidence type="ECO:0000256" key="1">
    <source>
        <dbReference type="ARBA" id="ARBA00004141"/>
    </source>
</evidence>
<feature type="transmembrane region" description="Helical" evidence="6">
    <location>
        <begin position="92"/>
        <end position="111"/>
    </location>
</feature>
<dbReference type="Proteomes" id="UP000031656">
    <property type="component" value="Chromosome"/>
</dbReference>
<feature type="transmembrane region" description="Helical" evidence="6">
    <location>
        <begin position="368"/>
        <end position="387"/>
    </location>
</feature>
<sequence>MTTPLWRTKPVSSAADSQTGLKRVLGPWQLVALGVGVTIGAGLFSLTGVAAGQNAGPAVTLSFVIAAVACGFAGLCYGELASMIPSGGSAYSYAYASMGELIAWIIGWDLVLEYTVGAAAVASSWSGYLASLLGGWGIHIDPRLLATPMTPVTMPDGSMASAWFNLPAVCALWGVTALLMRGVSESTTINTIVVCIKLAVIVAVIAACAPHISFEHYHPFIPQNTGTFGQFGMSGVMRAAGMAFFAYLGFDIVSTTAQDSRNPARDIPIGILGSLLVCSVVYAVFSMVLTGVVDYRAMANDPSPVATAIDVARMPWLASLVKLGITAGYISVLFGLLMGQARVFLIMSHDGLLPPVFSRLNARTHTPWTSHLMFAALTSGLAAVLPIGQLGNMTSIGTLLAFIIVCIGVPVLRARYPDAPRQFRVPGGLLVPVLGILSCGAVMVSLDRLTWIRLVVWLAIGLAVYFAYGIRNSRLCRSES</sequence>
<feature type="transmembrane region" description="Helical" evidence="6">
    <location>
        <begin position="450"/>
        <end position="470"/>
    </location>
</feature>
<feature type="transmembrane region" description="Helical" evidence="6">
    <location>
        <begin position="30"/>
        <end position="51"/>
    </location>
</feature>
<feature type="transmembrane region" description="Helical" evidence="6">
    <location>
        <begin position="393"/>
        <end position="413"/>
    </location>
</feature>
<dbReference type="EMBL" id="CP004373">
    <property type="protein sequence ID" value="AHK72320.1"/>
    <property type="molecule type" value="Genomic_DNA"/>
</dbReference>
<evidence type="ECO:0000256" key="4">
    <source>
        <dbReference type="ARBA" id="ARBA00022989"/>
    </source>
</evidence>
<accession>A0A067Z8C7</accession>
<evidence type="ECO:0000256" key="6">
    <source>
        <dbReference type="SAM" id="Phobius"/>
    </source>
</evidence>
<gene>
    <name evidence="7" type="primary">yhdG</name>
    <name evidence="7" type="ORF">GLS_c24520</name>
</gene>
<keyword evidence="3 6" id="KW-0812">Transmembrane</keyword>
<feature type="transmembrane region" description="Helical" evidence="6">
    <location>
        <begin position="58"/>
        <end position="80"/>
    </location>
</feature>
<evidence type="ECO:0000256" key="3">
    <source>
        <dbReference type="ARBA" id="ARBA00022692"/>
    </source>
</evidence>
<dbReference type="InterPro" id="IPR002293">
    <property type="entry name" value="AA/rel_permease1"/>
</dbReference>
<dbReference type="PANTHER" id="PTHR43243:SF4">
    <property type="entry name" value="CATIONIC AMINO ACID TRANSPORTER 4"/>
    <property type="match status" value="1"/>
</dbReference>
<keyword evidence="5 6" id="KW-0472">Membrane</keyword>
<organism evidence="7 8">
    <name type="scientific">Gluconobacter oxydans DSM 3504</name>
    <dbReference type="NCBI Taxonomy" id="1288313"/>
    <lineage>
        <taxon>Bacteria</taxon>
        <taxon>Pseudomonadati</taxon>
        <taxon>Pseudomonadota</taxon>
        <taxon>Alphaproteobacteria</taxon>
        <taxon>Acetobacterales</taxon>
        <taxon>Acetobacteraceae</taxon>
        <taxon>Gluconobacter</taxon>
    </lineage>
</organism>
<feature type="transmembrane region" description="Helical" evidence="6">
    <location>
        <begin position="160"/>
        <end position="180"/>
    </location>
</feature>
<dbReference type="RefSeq" id="WP_041112459.1">
    <property type="nucleotide sequence ID" value="NZ_CP004373.1"/>
</dbReference>
<feature type="transmembrane region" description="Helical" evidence="6">
    <location>
        <begin position="192"/>
        <end position="212"/>
    </location>
</feature>
<dbReference type="KEGG" id="goy:GLS_c24520"/>
<evidence type="ECO:0000256" key="2">
    <source>
        <dbReference type="ARBA" id="ARBA00022448"/>
    </source>
</evidence>
<dbReference type="Gene3D" id="1.20.1740.10">
    <property type="entry name" value="Amino acid/polyamine transporter I"/>
    <property type="match status" value="1"/>
</dbReference>
<dbReference type="AlphaFoldDB" id="A0A067Z8C7"/>
<proteinExistence type="predicted"/>
<protein>
    <submittedName>
        <fullName evidence="7">Amino acid permease YhdG</fullName>
    </submittedName>
</protein>
<comment type="subcellular location">
    <subcellularLocation>
        <location evidence="1">Membrane</location>
        <topology evidence="1">Multi-pass membrane protein</topology>
    </subcellularLocation>
</comment>
<name>A0A067Z8C7_GLUOY</name>